<sequence length="96" mass="10106">MSAPRVSCCCVRPPPQSRLWWGSRRVPTGGGGDVAAPAAVCRPLLGVLPEIAPTSHTLRRCQQPPAGHAVVPRAAGGGKDCRRIHAPARVPGFHPY</sequence>
<accession>A0A1X6NII5</accession>
<proteinExistence type="predicted"/>
<dbReference type="AlphaFoldDB" id="A0A1X6NII5"/>
<dbReference type="EMBL" id="KV920832">
    <property type="protein sequence ID" value="OSX68256.1"/>
    <property type="molecule type" value="Genomic_DNA"/>
</dbReference>
<gene>
    <name evidence="1" type="ORF">BU14_3130s0002</name>
</gene>
<organism evidence="1 2">
    <name type="scientific">Porphyra umbilicalis</name>
    <name type="common">Purple laver</name>
    <name type="synonym">Red alga</name>
    <dbReference type="NCBI Taxonomy" id="2786"/>
    <lineage>
        <taxon>Eukaryota</taxon>
        <taxon>Rhodophyta</taxon>
        <taxon>Bangiophyceae</taxon>
        <taxon>Bangiales</taxon>
        <taxon>Bangiaceae</taxon>
        <taxon>Porphyra</taxon>
    </lineage>
</organism>
<keyword evidence="2" id="KW-1185">Reference proteome</keyword>
<dbReference type="Proteomes" id="UP000218209">
    <property type="component" value="Unassembled WGS sequence"/>
</dbReference>
<reference evidence="1 2" key="1">
    <citation type="submission" date="2017-03" db="EMBL/GenBank/DDBJ databases">
        <title>WGS assembly of Porphyra umbilicalis.</title>
        <authorList>
            <person name="Brawley S.H."/>
            <person name="Blouin N.A."/>
            <person name="Ficko-Blean E."/>
            <person name="Wheeler G.L."/>
            <person name="Lohr M."/>
            <person name="Goodson H.V."/>
            <person name="Jenkins J.W."/>
            <person name="Blaby-Haas C.E."/>
            <person name="Helliwell K.E."/>
            <person name="Chan C."/>
            <person name="Marriage T."/>
            <person name="Bhattacharya D."/>
            <person name="Klein A.S."/>
            <person name="Badis Y."/>
            <person name="Brodie J."/>
            <person name="Cao Y."/>
            <person name="Collen J."/>
            <person name="Dittami S.M."/>
            <person name="Gachon C.M."/>
            <person name="Green B.R."/>
            <person name="Karpowicz S."/>
            <person name="Kim J.W."/>
            <person name="Kudahl U."/>
            <person name="Lin S."/>
            <person name="Michel G."/>
            <person name="Mittag M."/>
            <person name="Olson B.J."/>
            <person name="Pangilinan J."/>
            <person name="Peng Y."/>
            <person name="Qiu H."/>
            <person name="Shu S."/>
            <person name="Singer J.T."/>
            <person name="Smith A.G."/>
            <person name="Sprecher B.N."/>
            <person name="Wagner V."/>
            <person name="Wang W."/>
            <person name="Wang Z.-Y."/>
            <person name="Yan J."/>
            <person name="Yarish C."/>
            <person name="Zoeuner-Riek S."/>
            <person name="Zhuang Y."/>
            <person name="Zou Y."/>
            <person name="Lindquist E.A."/>
            <person name="Grimwood J."/>
            <person name="Barry K."/>
            <person name="Rokhsar D.S."/>
            <person name="Schmutz J."/>
            <person name="Stiller J.W."/>
            <person name="Grossman A.R."/>
            <person name="Prochnik S.E."/>
        </authorList>
    </citation>
    <scope>NUCLEOTIDE SEQUENCE [LARGE SCALE GENOMIC DNA]</scope>
    <source>
        <strain evidence="1">4086291</strain>
    </source>
</reference>
<evidence type="ECO:0000313" key="2">
    <source>
        <dbReference type="Proteomes" id="UP000218209"/>
    </source>
</evidence>
<name>A0A1X6NII5_PORUM</name>
<protein>
    <submittedName>
        <fullName evidence="1">Uncharacterized protein</fullName>
    </submittedName>
</protein>
<evidence type="ECO:0000313" key="1">
    <source>
        <dbReference type="EMBL" id="OSX68256.1"/>
    </source>
</evidence>